<dbReference type="PANTHER" id="PTHR11461">
    <property type="entry name" value="SERINE PROTEASE INHIBITOR, SERPIN"/>
    <property type="match status" value="1"/>
</dbReference>
<dbReference type="eggNOG" id="KOG2392">
    <property type="taxonomic scope" value="Eukaryota"/>
</dbReference>
<dbReference type="Gene3D" id="2.30.39.10">
    <property type="entry name" value="Alpha-1-antitrypsin, domain 1"/>
    <property type="match status" value="1"/>
</dbReference>
<organism evidence="4 5">
    <name type="scientific">Gasterosteus aculeatus aculeatus</name>
    <name type="common">three-spined stickleback</name>
    <dbReference type="NCBI Taxonomy" id="481459"/>
    <lineage>
        <taxon>Eukaryota</taxon>
        <taxon>Metazoa</taxon>
        <taxon>Chordata</taxon>
        <taxon>Craniata</taxon>
        <taxon>Vertebrata</taxon>
        <taxon>Euteleostomi</taxon>
        <taxon>Actinopterygii</taxon>
        <taxon>Neopterygii</taxon>
        <taxon>Teleostei</taxon>
        <taxon>Neoteleostei</taxon>
        <taxon>Acanthomorphata</taxon>
        <taxon>Eupercaria</taxon>
        <taxon>Perciformes</taxon>
        <taxon>Cottioidei</taxon>
        <taxon>Gasterosteales</taxon>
        <taxon>Gasterosteidae</taxon>
        <taxon>Gasterosteus</taxon>
    </lineage>
</organism>
<dbReference type="Pfam" id="PF00079">
    <property type="entry name" value="Serpin"/>
    <property type="match status" value="2"/>
</dbReference>
<evidence type="ECO:0000259" key="3">
    <source>
        <dbReference type="SMART" id="SM00093"/>
    </source>
</evidence>
<sequence length="443" mass="48374">MVGVRVRDQLETPHLSSGGPSWTSSPPSPGGEDMRLLPLFLCLWLVELSCCEGTFQGSMAELHGRFSVRLYQALVQTENVSNLMVSPASVSLSLGLLQLGARGNTLAQLEATLGYNVKDVRVQDFLLRSHGDAGNGSHSAALQQSCTLLLQRGVQLLSDFTRRAAAWTDGGVVRADLGQVNLTGRHSEEAWSLQAGSSSGGELSGSGEAQHEAPLWGQRLQMALVNTVAFRGVWHKQFLFSSTQNLPFLLSDGTAVKVPMMHQASEVGFGQFRTPWDQRYTVLELPYLGRSLSLQVVLPSERKTPLSSLEAQLSARQLASWDAGLRRTKMDVLLPRFRMQNRFNLRSVLPAMGVSDAFDPTLADFTGISVTESLYVSDAFHEVGIDVTEDGTKAAAATAMVLLKRSRAPVFKADRPFLFLLRDINTGSILFMGRVMNPEQQVP</sequence>
<dbReference type="InterPro" id="IPR036186">
    <property type="entry name" value="Serpin_sf"/>
</dbReference>
<dbReference type="InterPro" id="IPR042185">
    <property type="entry name" value="Serpin_sf_2"/>
</dbReference>
<dbReference type="SUPFAM" id="SSF56574">
    <property type="entry name" value="Serpins"/>
    <property type="match status" value="1"/>
</dbReference>
<evidence type="ECO:0000256" key="2">
    <source>
        <dbReference type="SAM" id="MobiDB-lite"/>
    </source>
</evidence>
<dbReference type="OMA" id="KGNCISY"/>
<dbReference type="InterPro" id="IPR000215">
    <property type="entry name" value="Serpin_fam"/>
</dbReference>
<dbReference type="PROSITE" id="PS00284">
    <property type="entry name" value="SERPIN"/>
    <property type="match status" value="1"/>
</dbReference>
<dbReference type="GO" id="GO:0043010">
    <property type="term" value="P:camera-type eye development"/>
    <property type="evidence" value="ECO:0007669"/>
    <property type="project" value="Ensembl"/>
</dbReference>
<dbReference type="GeneID" id="120833680"/>
<feature type="compositionally biased region" description="Low complexity" evidence="2">
    <location>
        <begin position="16"/>
        <end position="25"/>
    </location>
</feature>
<feature type="domain" description="Serpin" evidence="3">
    <location>
        <begin position="68"/>
        <end position="438"/>
    </location>
</feature>
<dbReference type="InterPro" id="IPR023795">
    <property type="entry name" value="Serpin_CS"/>
</dbReference>
<feature type="region of interest" description="Disordered" evidence="2">
    <location>
        <begin position="1"/>
        <end position="30"/>
    </location>
</feature>
<feature type="compositionally biased region" description="Basic and acidic residues" evidence="2">
    <location>
        <begin position="1"/>
        <end position="11"/>
    </location>
</feature>
<reference evidence="4" key="3">
    <citation type="submission" date="2025-09" db="UniProtKB">
        <authorList>
            <consortium name="Ensembl"/>
        </authorList>
    </citation>
    <scope>IDENTIFICATION</scope>
</reference>
<dbReference type="InParanoid" id="G3N4U6"/>
<dbReference type="KEGG" id="gat:120833680"/>
<dbReference type="GO" id="GO:0005615">
    <property type="term" value="C:extracellular space"/>
    <property type="evidence" value="ECO:0007669"/>
    <property type="project" value="InterPro"/>
</dbReference>
<dbReference type="PANTHER" id="PTHR11461:SF129">
    <property type="entry name" value="SERPIN E3"/>
    <property type="match status" value="1"/>
</dbReference>
<proteinExistence type="inferred from homology"/>
<protein>
    <submittedName>
        <fullName evidence="4">Serpin peptidase inhibitor, clade E (nexin, plasminogen activator inhibitor type 1), member 3</fullName>
    </submittedName>
</protein>
<dbReference type="RefSeq" id="XP_040056975.1">
    <property type="nucleotide sequence ID" value="XM_040201041.1"/>
</dbReference>
<evidence type="ECO:0000256" key="1">
    <source>
        <dbReference type="RuleBase" id="RU000411"/>
    </source>
</evidence>
<dbReference type="CTD" id="647174"/>
<dbReference type="GO" id="GO:0004867">
    <property type="term" value="F:serine-type endopeptidase inhibitor activity"/>
    <property type="evidence" value="ECO:0007669"/>
    <property type="project" value="InterPro"/>
</dbReference>
<dbReference type="Proteomes" id="UP000007635">
    <property type="component" value="Chromosome XVI"/>
</dbReference>
<reference evidence="4" key="2">
    <citation type="submission" date="2025-08" db="UniProtKB">
        <authorList>
            <consortium name="Ensembl"/>
        </authorList>
    </citation>
    <scope>IDENTIFICATION</scope>
</reference>
<evidence type="ECO:0000313" key="4">
    <source>
        <dbReference type="Ensembl" id="ENSGACP00000000316.2"/>
    </source>
</evidence>
<accession>G3N4U6</accession>
<dbReference type="Gene3D" id="3.30.497.10">
    <property type="entry name" value="Antithrombin, subunit I, domain 2"/>
    <property type="match status" value="1"/>
</dbReference>
<comment type="similarity">
    <text evidence="1">Belongs to the serpin family.</text>
</comment>
<evidence type="ECO:0000313" key="5">
    <source>
        <dbReference type="Proteomes" id="UP000007635"/>
    </source>
</evidence>
<reference evidence="4 5" key="1">
    <citation type="journal article" date="2021" name="G3 (Bethesda)">
        <title>Improved contiguity of the threespine stickleback genome using long-read sequencing.</title>
        <authorList>
            <person name="Nath S."/>
            <person name="Shaw D.E."/>
            <person name="White M.A."/>
        </authorList>
    </citation>
    <scope>NUCLEOTIDE SEQUENCE [LARGE SCALE GENOMIC DNA]</scope>
    <source>
        <strain evidence="4 5">Lake Benthic</strain>
    </source>
</reference>
<dbReference type="STRING" id="69293.ENSGACP00000000316"/>
<dbReference type="InterPro" id="IPR042178">
    <property type="entry name" value="Serpin_sf_1"/>
</dbReference>
<dbReference type="InterPro" id="IPR023796">
    <property type="entry name" value="Serpin_dom"/>
</dbReference>
<dbReference type="MEROPS" id="I04.972"/>
<dbReference type="AlphaFoldDB" id="G3N4U6"/>
<dbReference type="SMART" id="SM00093">
    <property type="entry name" value="SERPIN"/>
    <property type="match status" value="1"/>
</dbReference>
<keyword evidence="5" id="KW-1185">Reference proteome</keyword>
<dbReference type="GeneTree" id="ENSGT00940000160941"/>
<dbReference type="FunCoup" id="G3N4U6">
    <property type="interactions" value="3"/>
</dbReference>
<name>G3N4U6_GASAC</name>
<dbReference type="Ensembl" id="ENSGACT00000000316.2">
    <property type="protein sequence ID" value="ENSGACP00000000316.2"/>
    <property type="gene ID" value="ENSGACG00000000244.2"/>
</dbReference>